<dbReference type="InterPro" id="IPR002885">
    <property type="entry name" value="PPR_rpt"/>
</dbReference>
<reference evidence="2" key="1">
    <citation type="submission" date="2018-02" db="EMBL/GenBank/DDBJ databases">
        <title>Rhizophora mucronata_Transcriptome.</title>
        <authorList>
            <person name="Meera S.P."/>
            <person name="Sreeshan A."/>
            <person name="Augustine A."/>
        </authorList>
    </citation>
    <scope>NUCLEOTIDE SEQUENCE</scope>
    <source>
        <tissue evidence="2">Leaf</tissue>
    </source>
</reference>
<dbReference type="Pfam" id="PF01535">
    <property type="entry name" value="PPR"/>
    <property type="match status" value="1"/>
</dbReference>
<dbReference type="GO" id="GO:0009451">
    <property type="term" value="P:RNA modification"/>
    <property type="evidence" value="ECO:0007669"/>
    <property type="project" value="InterPro"/>
</dbReference>
<dbReference type="PANTHER" id="PTHR47926">
    <property type="entry name" value="PENTATRICOPEPTIDE REPEAT-CONTAINING PROTEIN"/>
    <property type="match status" value="1"/>
</dbReference>
<evidence type="ECO:0000313" key="2">
    <source>
        <dbReference type="EMBL" id="MBX61866.1"/>
    </source>
</evidence>
<dbReference type="Gene3D" id="1.25.40.10">
    <property type="entry name" value="Tetratricopeptide repeat domain"/>
    <property type="match status" value="1"/>
</dbReference>
<dbReference type="Pfam" id="PF20431">
    <property type="entry name" value="E_motif"/>
    <property type="match status" value="1"/>
</dbReference>
<dbReference type="FunFam" id="1.25.40.10:FF:000366">
    <property type="entry name" value="Pentatricopeptide (PPR) repeat-containing protein"/>
    <property type="match status" value="1"/>
</dbReference>
<dbReference type="GO" id="GO:0003723">
    <property type="term" value="F:RNA binding"/>
    <property type="evidence" value="ECO:0007669"/>
    <property type="project" value="InterPro"/>
</dbReference>
<proteinExistence type="predicted"/>
<evidence type="ECO:0008006" key="3">
    <source>
        <dbReference type="Google" id="ProtNLM"/>
    </source>
</evidence>
<dbReference type="PANTHER" id="PTHR47926:SF532">
    <property type="entry name" value="PENTACOTRIPEPTIDE-REPEAT REGION OF PRORP DOMAIN-CONTAINING PROTEIN"/>
    <property type="match status" value="1"/>
</dbReference>
<dbReference type="InterPro" id="IPR046848">
    <property type="entry name" value="E_motif"/>
</dbReference>
<protein>
    <recommendedName>
        <fullName evidence="3">Pentatricopeptide repeat-containing protein</fullName>
    </recommendedName>
</protein>
<keyword evidence="1" id="KW-0677">Repeat</keyword>
<name>A0A2P2Q4G9_RHIMU</name>
<dbReference type="AlphaFoldDB" id="A0A2P2Q4G9"/>
<accession>A0A2P2Q4G9</accession>
<evidence type="ECO:0000256" key="1">
    <source>
        <dbReference type="ARBA" id="ARBA00022737"/>
    </source>
</evidence>
<dbReference type="SUPFAM" id="SSF48452">
    <property type="entry name" value="TPR-like"/>
    <property type="match status" value="1"/>
</dbReference>
<dbReference type="EMBL" id="GGEC01081382">
    <property type="protein sequence ID" value="MBX61866.1"/>
    <property type="molecule type" value="Transcribed_RNA"/>
</dbReference>
<organism evidence="2">
    <name type="scientific">Rhizophora mucronata</name>
    <name type="common">Asiatic mangrove</name>
    <dbReference type="NCBI Taxonomy" id="61149"/>
    <lineage>
        <taxon>Eukaryota</taxon>
        <taxon>Viridiplantae</taxon>
        <taxon>Streptophyta</taxon>
        <taxon>Embryophyta</taxon>
        <taxon>Tracheophyta</taxon>
        <taxon>Spermatophyta</taxon>
        <taxon>Magnoliopsida</taxon>
        <taxon>eudicotyledons</taxon>
        <taxon>Gunneridae</taxon>
        <taxon>Pentapetalae</taxon>
        <taxon>rosids</taxon>
        <taxon>fabids</taxon>
        <taxon>Malpighiales</taxon>
        <taxon>Rhizophoraceae</taxon>
        <taxon>Rhizophora</taxon>
    </lineage>
</organism>
<dbReference type="NCBIfam" id="TIGR00756">
    <property type="entry name" value="PPR"/>
    <property type="match status" value="1"/>
</dbReference>
<sequence length="166" mass="18743">MSKDYGIIPSKQHYGCMIDLLCRAGRLSEADRMIKSMPFEQDNVIWSTLLRAGRDHGDIDCARRAAQKILELDPNCAGTHVTLANLYAAKGRWKEVADLRKMMKSKGVIKDPGWSWIKVADQVTAFVSGDCSHAEHEDIYNILDLIALREDMAIKDTESLLNYNED</sequence>
<dbReference type="InterPro" id="IPR011990">
    <property type="entry name" value="TPR-like_helical_dom_sf"/>
</dbReference>
<dbReference type="InterPro" id="IPR046960">
    <property type="entry name" value="PPR_At4g14850-like_plant"/>
</dbReference>